<evidence type="ECO:0000256" key="4">
    <source>
        <dbReference type="ARBA" id="ARBA00022475"/>
    </source>
</evidence>
<sequence length="167" mass="19084">MEELLGLLRIHIHRGINLAVRDVCTSDPYVIIRFAKQKLKTRVVNKNLNPEWNEDLTLSIVDPTIPVTLKVYDKDTFSLDDKMGDAEFDIRPFLEALKLNLEDIPSGTIITKVKPTRENCLSEESHITWENGKVVQQMFLRLRNVESGEIELSVEWIDVPGSKGVVK</sequence>
<dbReference type="GO" id="GO:0005096">
    <property type="term" value="F:GTPase activator activity"/>
    <property type="evidence" value="ECO:0007669"/>
    <property type="project" value="UniProtKB-KW"/>
</dbReference>
<evidence type="ECO:0000256" key="2">
    <source>
        <dbReference type="ARBA" id="ARBA00004236"/>
    </source>
</evidence>
<dbReference type="GO" id="GO:0008289">
    <property type="term" value="F:lipid binding"/>
    <property type="evidence" value="ECO:0007669"/>
    <property type="project" value="UniProtKB-KW"/>
</dbReference>
<comment type="caution">
    <text evidence="13">The sequence shown here is derived from an EMBL/GenBank/DDBJ whole genome shotgun (WGS) entry which is preliminary data.</text>
</comment>
<dbReference type="InterPro" id="IPR044562">
    <property type="entry name" value="CAR1-11"/>
</dbReference>
<evidence type="ECO:0000256" key="1">
    <source>
        <dbReference type="ARBA" id="ARBA00004123"/>
    </source>
</evidence>
<dbReference type="EMBL" id="BAABME010019206">
    <property type="protein sequence ID" value="GAA0156423.1"/>
    <property type="molecule type" value="Genomic_DNA"/>
</dbReference>
<dbReference type="InterPro" id="IPR000008">
    <property type="entry name" value="C2_dom"/>
</dbReference>
<comment type="similarity">
    <text evidence="11">Belongs to the plant CAR protein family.</text>
</comment>
<evidence type="ECO:0000313" key="14">
    <source>
        <dbReference type="Proteomes" id="UP001454036"/>
    </source>
</evidence>
<dbReference type="Proteomes" id="UP001454036">
    <property type="component" value="Unassembled WGS sequence"/>
</dbReference>
<dbReference type="GO" id="GO:0046872">
    <property type="term" value="F:metal ion binding"/>
    <property type="evidence" value="ECO:0007669"/>
    <property type="project" value="UniProtKB-KW"/>
</dbReference>
<dbReference type="SMART" id="SM00239">
    <property type="entry name" value="C2"/>
    <property type="match status" value="1"/>
</dbReference>
<dbReference type="GO" id="GO:0009738">
    <property type="term" value="P:abscisic acid-activated signaling pathway"/>
    <property type="evidence" value="ECO:0007669"/>
    <property type="project" value="UniProtKB-KW"/>
</dbReference>
<dbReference type="GO" id="GO:0005634">
    <property type="term" value="C:nucleus"/>
    <property type="evidence" value="ECO:0007669"/>
    <property type="project" value="UniProtKB-SubCell"/>
</dbReference>
<dbReference type="InterPro" id="IPR035892">
    <property type="entry name" value="C2_domain_sf"/>
</dbReference>
<dbReference type="PANTHER" id="PTHR45933">
    <property type="entry name" value="PROTEIN C2-DOMAIN ABA-RELATED 4"/>
    <property type="match status" value="1"/>
</dbReference>
<dbReference type="SUPFAM" id="SSF49562">
    <property type="entry name" value="C2 domain (Calcium/lipid-binding domain, CaLB)"/>
    <property type="match status" value="1"/>
</dbReference>
<feature type="domain" description="C2" evidence="12">
    <location>
        <begin position="1"/>
        <end position="103"/>
    </location>
</feature>
<dbReference type="GO" id="GO:0005886">
    <property type="term" value="C:plasma membrane"/>
    <property type="evidence" value="ECO:0007669"/>
    <property type="project" value="UniProtKB-SubCell"/>
</dbReference>
<evidence type="ECO:0000256" key="6">
    <source>
        <dbReference type="ARBA" id="ARBA00022723"/>
    </source>
</evidence>
<keyword evidence="3" id="KW-0343">GTPase activation</keyword>
<evidence type="ECO:0000256" key="8">
    <source>
        <dbReference type="ARBA" id="ARBA00023121"/>
    </source>
</evidence>
<keyword evidence="6" id="KW-0479">Metal-binding</keyword>
<comment type="subcellular location">
    <subcellularLocation>
        <location evidence="2">Cell membrane</location>
    </subcellularLocation>
    <subcellularLocation>
        <location evidence="1">Nucleus</location>
    </subcellularLocation>
</comment>
<dbReference type="Gene3D" id="2.60.40.150">
    <property type="entry name" value="C2 domain"/>
    <property type="match status" value="1"/>
</dbReference>
<evidence type="ECO:0000256" key="3">
    <source>
        <dbReference type="ARBA" id="ARBA00022468"/>
    </source>
</evidence>
<dbReference type="PROSITE" id="PS50004">
    <property type="entry name" value="C2"/>
    <property type="match status" value="1"/>
</dbReference>
<evidence type="ECO:0000313" key="13">
    <source>
        <dbReference type="EMBL" id="GAA0156423.1"/>
    </source>
</evidence>
<protein>
    <recommendedName>
        <fullName evidence="12">C2 domain-containing protein</fullName>
    </recommendedName>
</protein>
<keyword evidence="5" id="KW-0938">Abscisic acid signaling pathway</keyword>
<keyword evidence="10" id="KW-0539">Nucleus</keyword>
<evidence type="ECO:0000256" key="7">
    <source>
        <dbReference type="ARBA" id="ARBA00022837"/>
    </source>
</evidence>
<keyword evidence="9" id="KW-0472">Membrane</keyword>
<dbReference type="AlphaFoldDB" id="A0AAV3Q1S5"/>
<keyword evidence="4" id="KW-1003">Cell membrane</keyword>
<dbReference type="PANTHER" id="PTHR45933:SF11">
    <property type="entry name" value="PROTEIN C2-DOMAIN ABA-RELATED 1"/>
    <property type="match status" value="1"/>
</dbReference>
<dbReference type="Pfam" id="PF00168">
    <property type="entry name" value="C2"/>
    <property type="match status" value="1"/>
</dbReference>
<evidence type="ECO:0000259" key="12">
    <source>
        <dbReference type="PROSITE" id="PS50004"/>
    </source>
</evidence>
<keyword evidence="8" id="KW-0446">Lipid-binding</keyword>
<keyword evidence="7" id="KW-0106">Calcium</keyword>
<name>A0AAV3Q1S5_LITER</name>
<evidence type="ECO:0000256" key="10">
    <source>
        <dbReference type="ARBA" id="ARBA00023242"/>
    </source>
</evidence>
<organism evidence="13 14">
    <name type="scientific">Lithospermum erythrorhizon</name>
    <name type="common">Purple gromwell</name>
    <name type="synonym">Lithospermum officinale var. erythrorhizon</name>
    <dbReference type="NCBI Taxonomy" id="34254"/>
    <lineage>
        <taxon>Eukaryota</taxon>
        <taxon>Viridiplantae</taxon>
        <taxon>Streptophyta</taxon>
        <taxon>Embryophyta</taxon>
        <taxon>Tracheophyta</taxon>
        <taxon>Spermatophyta</taxon>
        <taxon>Magnoliopsida</taxon>
        <taxon>eudicotyledons</taxon>
        <taxon>Gunneridae</taxon>
        <taxon>Pentapetalae</taxon>
        <taxon>asterids</taxon>
        <taxon>lamiids</taxon>
        <taxon>Boraginales</taxon>
        <taxon>Boraginaceae</taxon>
        <taxon>Boraginoideae</taxon>
        <taxon>Lithospermeae</taxon>
        <taxon>Lithospermum</taxon>
    </lineage>
</organism>
<keyword evidence="14" id="KW-1185">Reference proteome</keyword>
<accession>A0AAV3Q1S5</accession>
<evidence type="ECO:0000256" key="11">
    <source>
        <dbReference type="ARBA" id="ARBA00024037"/>
    </source>
</evidence>
<reference evidence="13 14" key="1">
    <citation type="submission" date="2024-01" db="EMBL/GenBank/DDBJ databases">
        <title>The complete chloroplast genome sequence of Lithospermum erythrorhizon: insights into the phylogenetic relationship among Boraginaceae species and the maternal lineages of purple gromwells.</title>
        <authorList>
            <person name="Okada T."/>
            <person name="Watanabe K."/>
        </authorList>
    </citation>
    <scope>NUCLEOTIDE SEQUENCE [LARGE SCALE GENOMIC DNA]</scope>
</reference>
<proteinExistence type="inferred from homology"/>
<evidence type="ECO:0000256" key="5">
    <source>
        <dbReference type="ARBA" id="ARBA00022682"/>
    </source>
</evidence>
<gene>
    <name evidence="13" type="ORF">LIER_38266</name>
</gene>
<dbReference type="CDD" id="cd04038">
    <property type="entry name" value="C2_ArfGAP"/>
    <property type="match status" value="1"/>
</dbReference>
<evidence type="ECO:0000256" key="9">
    <source>
        <dbReference type="ARBA" id="ARBA00023136"/>
    </source>
</evidence>